<proteinExistence type="inferred from homology"/>
<gene>
    <name evidence="7" type="primary">rps15</name>
</gene>
<dbReference type="EMBL" id="MN216024">
    <property type="protein sequence ID" value="QGQ51445.1"/>
    <property type="molecule type" value="Genomic_DNA"/>
</dbReference>
<keyword evidence="3 6" id="KW-0687">Ribonucleoprotein</keyword>
<evidence type="ECO:0000313" key="7">
    <source>
        <dbReference type="EMBL" id="QGQ51445.1"/>
    </source>
</evidence>
<dbReference type="GO" id="GO:1990904">
    <property type="term" value="C:ribonucleoprotein complex"/>
    <property type="evidence" value="ECO:0007669"/>
    <property type="project" value="UniProtKB-KW"/>
</dbReference>
<reference evidence="7" key="1">
    <citation type="submission" date="2019-07" db="EMBL/GenBank/DDBJ databases">
        <title>Phylogenomic analyses support the recognition of a new genus Phippsiomeles and the resurrection of a redefined Stranvaesia in Maleae (Rosaceae).</title>
        <authorList>
            <person name="Liu B.-B."/>
            <person name="Hong D.-Y."/>
            <person name="Zhou S.-L."/>
            <person name="Xu C."/>
            <person name="Dong W.-P."/>
            <person name="Johnson G."/>
            <person name="Wen J."/>
        </authorList>
    </citation>
    <scope>NUCLEOTIDE SEQUENCE</scope>
</reference>
<name>A0A650B5Z3_9ROSA</name>
<evidence type="ECO:0000256" key="4">
    <source>
        <dbReference type="ARBA" id="ARBA00035250"/>
    </source>
</evidence>
<keyword evidence="7" id="KW-0934">Plastid</keyword>
<dbReference type="InterPro" id="IPR009068">
    <property type="entry name" value="uS15_NS1_RNA-bd_sf"/>
</dbReference>
<keyword evidence="2 6" id="KW-0689">Ribosomal protein</keyword>
<geneLocation type="chloroplast" evidence="7"/>
<evidence type="ECO:0000256" key="6">
    <source>
        <dbReference type="RuleBase" id="RU003919"/>
    </source>
</evidence>
<dbReference type="PANTHER" id="PTHR23321:SF26">
    <property type="entry name" value="SMALL RIBOSOMAL SUBUNIT PROTEIN US15M"/>
    <property type="match status" value="1"/>
</dbReference>
<dbReference type="Pfam" id="PF00312">
    <property type="entry name" value="Ribosomal_S15"/>
    <property type="match status" value="1"/>
</dbReference>
<dbReference type="GO" id="GO:0003735">
    <property type="term" value="F:structural constituent of ribosome"/>
    <property type="evidence" value="ECO:0007669"/>
    <property type="project" value="InterPro"/>
</dbReference>
<dbReference type="GO" id="GO:0006412">
    <property type="term" value="P:translation"/>
    <property type="evidence" value="ECO:0007669"/>
    <property type="project" value="InterPro"/>
</dbReference>
<dbReference type="GO" id="GO:0005737">
    <property type="term" value="C:cytoplasm"/>
    <property type="evidence" value="ECO:0007669"/>
    <property type="project" value="UniProtKB-ARBA"/>
</dbReference>
<protein>
    <recommendedName>
        <fullName evidence="4">Small ribosomal subunit protein uS15c</fullName>
    </recommendedName>
    <alternativeName>
        <fullName evidence="5">30S ribosomal protein S15, chloroplastic</fullName>
    </alternativeName>
</protein>
<dbReference type="InterPro" id="IPR000589">
    <property type="entry name" value="Ribosomal_uS15"/>
</dbReference>
<dbReference type="InterPro" id="IPR005290">
    <property type="entry name" value="Ribosomal_uS15_bac-type"/>
</dbReference>
<sequence length="56" mass="6744">MVKNSFISVISQEEKDENRGSVEFQIVSFTNRIRRLTSHLQLHKKTIYLREVYVKF</sequence>
<dbReference type="Gene3D" id="1.10.287.10">
    <property type="entry name" value="S15/NS1, RNA-binding"/>
    <property type="match status" value="1"/>
</dbReference>
<evidence type="ECO:0000256" key="1">
    <source>
        <dbReference type="ARBA" id="ARBA00008434"/>
    </source>
</evidence>
<comment type="similarity">
    <text evidence="1 6">Belongs to the universal ribosomal protein uS15 family.</text>
</comment>
<evidence type="ECO:0000256" key="2">
    <source>
        <dbReference type="ARBA" id="ARBA00022980"/>
    </source>
</evidence>
<evidence type="ECO:0000256" key="3">
    <source>
        <dbReference type="ARBA" id="ARBA00023274"/>
    </source>
</evidence>
<dbReference type="SUPFAM" id="SSF47060">
    <property type="entry name" value="S15/NS1 RNA-binding domain"/>
    <property type="match status" value="1"/>
</dbReference>
<dbReference type="AlphaFoldDB" id="A0A650B5Z3"/>
<accession>A0A650B5Z3</accession>
<dbReference type="PANTHER" id="PTHR23321">
    <property type="entry name" value="RIBOSOMAL PROTEIN S15, BACTERIAL AND ORGANELLAR"/>
    <property type="match status" value="1"/>
</dbReference>
<keyword evidence="7" id="KW-0150">Chloroplast</keyword>
<organism evidence="7">
    <name type="scientific">Pourthiaea pilosicalyx</name>
    <dbReference type="NCBI Taxonomy" id="2654667"/>
    <lineage>
        <taxon>Eukaryota</taxon>
        <taxon>Viridiplantae</taxon>
        <taxon>Streptophyta</taxon>
        <taxon>Embryophyta</taxon>
        <taxon>Tracheophyta</taxon>
        <taxon>Spermatophyta</taxon>
        <taxon>Magnoliopsida</taxon>
        <taxon>eudicotyledons</taxon>
        <taxon>Gunneridae</taxon>
        <taxon>Pentapetalae</taxon>
        <taxon>rosids</taxon>
        <taxon>fabids</taxon>
        <taxon>Rosales</taxon>
        <taxon>Rosaceae</taxon>
        <taxon>Amygdaloideae</taxon>
        <taxon>Maleae</taxon>
        <taxon>Pourthiaea</taxon>
    </lineage>
</organism>
<dbReference type="GO" id="GO:0005840">
    <property type="term" value="C:ribosome"/>
    <property type="evidence" value="ECO:0007669"/>
    <property type="project" value="UniProtKB-KW"/>
</dbReference>
<evidence type="ECO:0000256" key="5">
    <source>
        <dbReference type="ARBA" id="ARBA00035484"/>
    </source>
</evidence>